<feature type="compositionally biased region" description="Low complexity" evidence="1">
    <location>
        <begin position="241"/>
        <end position="257"/>
    </location>
</feature>
<evidence type="ECO:0000313" key="4">
    <source>
        <dbReference type="Proteomes" id="UP000812966"/>
    </source>
</evidence>
<feature type="region of interest" description="Disordered" evidence="1">
    <location>
        <begin position="969"/>
        <end position="1011"/>
    </location>
</feature>
<dbReference type="Pfam" id="PF14222">
    <property type="entry name" value="MOR2-PAG1_N"/>
    <property type="match status" value="1"/>
</dbReference>
<feature type="compositionally biased region" description="Low complexity" evidence="1">
    <location>
        <begin position="217"/>
        <end position="233"/>
    </location>
</feature>
<dbReference type="OrthoDB" id="6287725at2759"/>
<feature type="compositionally biased region" description="Polar residues" evidence="1">
    <location>
        <begin position="354"/>
        <end position="375"/>
    </location>
</feature>
<feature type="region of interest" description="Disordered" evidence="1">
    <location>
        <begin position="315"/>
        <end position="459"/>
    </location>
</feature>
<gene>
    <name evidence="3" type="ORF">FFLO_06725</name>
</gene>
<accession>A0A8K0JEP3</accession>
<dbReference type="InterPro" id="IPR025614">
    <property type="entry name" value="Cell_morpho_N"/>
</dbReference>
<protein>
    <recommendedName>
        <fullName evidence="2">Cell morphogenesis protein N-terminal domain-containing protein</fullName>
    </recommendedName>
</protein>
<feature type="region of interest" description="Disordered" evidence="1">
    <location>
        <begin position="1024"/>
        <end position="1078"/>
    </location>
</feature>
<feature type="compositionally biased region" description="Low complexity" evidence="1">
    <location>
        <begin position="137"/>
        <end position="160"/>
    </location>
</feature>
<organism evidence="3 4">
    <name type="scientific">Filobasidium floriforme</name>
    <dbReference type="NCBI Taxonomy" id="5210"/>
    <lineage>
        <taxon>Eukaryota</taxon>
        <taxon>Fungi</taxon>
        <taxon>Dikarya</taxon>
        <taxon>Basidiomycota</taxon>
        <taxon>Agaricomycotina</taxon>
        <taxon>Tremellomycetes</taxon>
        <taxon>Filobasidiales</taxon>
        <taxon>Filobasidiaceae</taxon>
        <taxon>Filobasidium</taxon>
    </lineage>
</organism>
<feature type="domain" description="Cell morphogenesis protein N-terminal" evidence="2">
    <location>
        <begin position="588"/>
        <end position="827"/>
    </location>
</feature>
<evidence type="ECO:0000259" key="2">
    <source>
        <dbReference type="Pfam" id="PF14222"/>
    </source>
</evidence>
<evidence type="ECO:0000256" key="1">
    <source>
        <dbReference type="SAM" id="MobiDB-lite"/>
    </source>
</evidence>
<feature type="compositionally biased region" description="Low complexity" evidence="1">
    <location>
        <begin position="392"/>
        <end position="403"/>
    </location>
</feature>
<name>A0A8K0JEP3_9TREE</name>
<feature type="region of interest" description="Disordered" evidence="1">
    <location>
        <begin position="1"/>
        <end position="285"/>
    </location>
</feature>
<keyword evidence="4" id="KW-1185">Reference proteome</keyword>
<dbReference type="EMBL" id="JABELV010000250">
    <property type="protein sequence ID" value="KAG7527645.1"/>
    <property type="molecule type" value="Genomic_DNA"/>
</dbReference>
<feature type="compositionally biased region" description="Polar residues" evidence="1">
    <location>
        <begin position="983"/>
        <end position="1002"/>
    </location>
</feature>
<dbReference type="Proteomes" id="UP000812966">
    <property type="component" value="Unassembled WGS sequence"/>
</dbReference>
<proteinExistence type="predicted"/>
<dbReference type="AlphaFoldDB" id="A0A8K0JEP3"/>
<feature type="compositionally biased region" description="Polar residues" evidence="1">
    <location>
        <begin position="268"/>
        <end position="277"/>
    </location>
</feature>
<reference evidence="3" key="1">
    <citation type="submission" date="2020-04" db="EMBL/GenBank/DDBJ databases">
        <title>Analysis of mating type loci in Filobasidium floriforme.</title>
        <authorList>
            <person name="Nowrousian M."/>
        </authorList>
    </citation>
    <scope>NUCLEOTIDE SEQUENCE</scope>
    <source>
        <strain evidence="3">CBS 6242</strain>
    </source>
</reference>
<sequence length="1088" mass="116040">MTEIHIPNFDDDEDLPLPVFPSTHSSSNSFDSSSGSPGGASGSYSKRSASPFTRKKKPRADSSESSSRSPFAFPHSHPHQAGMIAGSSASGAHYTKVSDNYSTNQQQTPSRPTFKQRSASSTQPNLNSHITRNHADPSPISAVPGSSSSTSFFSMPTSLSASINPSTGYAGFANLPAAGESSTSITSPPNPAFHHSERPSMPTKKGSFANLKNAFKAATSGKSSAAAPSSSSGAGVGTGSGISSPGAHNSNNYHGNGHMNGNGSGPSTPTSAQTPVGNTYPALRNPFSRSFSSNALPGTAPASAGVHPSGISLRSVERTGSASTSAAGAGGSLGPQSGKTSMGGKMYRVKDRPSAQTQYQPATSSRKLGMSNASNRQPVQQHQQQRNHHRAQASITTASSIGSGSVGSRYNSSGVSRVREDVEEESTMTRPPGSAPLYPSKRASHGYSSSDHSLQPHHHPRQADLHNLVHQQPGAESFVIPEPRSPGEIVMHELFRRFVSRSADKLDHVVGQPLFNAEPGLGFVAPGKDTGYDDLLRSVAGVSKDYPREVIEFVSGWGKSQGGSVQLEEQEDMVKDPRMREIEAILDERRRSTAQYIVHRTFLESIRQNNQLEPTLFVEMEQGVFEAYTAQESSLQSATPLDHRMATDMTLELLSAMSARSPNPIVERFLTRLAALLDSQAAPEETDGRSTVRHLLRGLLSLPDSVVLNSPSTLGTLGMLFSQSGSSGIREAFALELLPFLKRLEKLPVVTIEPFEQAISTISSQADRLSTEPGLWSLAFPLSVTCLNLAPSDEHERAWQFRLDQAAGMLKSPQHRACHAAALAGMLRIVQGCARRQARSNTPVDDLFSVIKRVACGTEGEALAGLLSLSEAASGVLDGYAQRRVASIDIELNASRTTPDTQDATMRVRTINKVPEPERTFANGSLPKDDTLGDLVGTLHELNQFFTEADHDEDGDIGVNNEMITPVRHGRMRTARPGGAGSRGTSMSSTEWNLGISPSASSDSEDQDHTLSPQVEAWRYVGGAASRHRARPSMSSSGSAQRGRNMFDLEEETTPSRGDAPRQYPASAGGQQRKPGQLRALVLGGTRL</sequence>
<feature type="compositionally biased region" description="Low complexity" evidence="1">
    <location>
        <begin position="22"/>
        <end position="35"/>
    </location>
</feature>
<feature type="compositionally biased region" description="Low complexity" evidence="1">
    <location>
        <begin position="81"/>
        <end position="92"/>
    </location>
</feature>
<evidence type="ECO:0000313" key="3">
    <source>
        <dbReference type="EMBL" id="KAG7527645.1"/>
    </source>
</evidence>
<feature type="compositionally biased region" description="Polar residues" evidence="1">
    <location>
        <begin position="97"/>
        <end position="130"/>
    </location>
</feature>
<comment type="caution">
    <text evidence="3">The sequence shown here is derived from an EMBL/GenBank/DDBJ whole genome shotgun (WGS) entry which is preliminary data.</text>
</comment>
<feature type="compositionally biased region" description="Polar residues" evidence="1">
    <location>
        <begin position="1033"/>
        <end position="1042"/>
    </location>
</feature>